<dbReference type="InterPro" id="IPR052531">
    <property type="entry name" value="CarD-like_regulator"/>
</dbReference>
<organism evidence="2">
    <name type="scientific">bioreactor metagenome</name>
    <dbReference type="NCBI Taxonomy" id="1076179"/>
    <lineage>
        <taxon>unclassified sequences</taxon>
        <taxon>metagenomes</taxon>
        <taxon>ecological metagenomes</taxon>
    </lineage>
</organism>
<accession>A0A644WG47</accession>
<evidence type="ECO:0000313" key="2">
    <source>
        <dbReference type="EMBL" id="MPM01284.1"/>
    </source>
</evidence>
<dbReference type="AlphaFoldDB" id="A0A644WG47"/>
<dbReference type="EMBL" id="VSSQ01000786">
    <property type="protein sequence ID" value="MPM01284.1"/>
    <property type="molecule type" value="Genomic_DNA"/>
</dbReference>
<dbReference type="Gene3D" id="1.20.58.1290">
    <property type="entry name" value="CarD-like, C-terminal domain"/>
    <property type="match status" value="1"/>
</dbReference>
<feature type="domain" description="CarD-like/TRCF RNAP-interacting" evidence="1">
    <location>
        <begin position="1"/>
        <end position="111"/>
    </location>
</feature>
<dbReference type="PANTHER" id="PTHR38447:SF1">
    <property type="entry name" value="RNA POLYMERASE-BINDING TRANSCRIPTION FACTOR CARD"/>
    <property type="match status" value="1"/>
</dbReference>
<sequence>MFKKGDLILYSVHGICKVDDICERTISYMKKSYYILHPINDNNLSISTPVDNDKVKILELLTKEQAEEVLESFKNPGKEWIEIDRERSEIYNDIIKSGNRNEIIKIVNTLMRVKIDLEKEGKKFHEKDKKMMLDIQNILFSELAFSLNMESDEVAKKVNSYIKQSMK</sequence>
<dbReference type="InterPro" id="IPR042215">
    <property type="entry name" value="CarD-like_C"/>
</dbReference>
<dbReference type="GO" id="GO:0009303">
    <property type="term" value="P:rRNA transcription"/>
    <property type="evidence" value="ECO:0007669"/>
    <property type="project" value="TreeGrafter"/>
</dbReference>
<dbReference type="Gene3D" id="2.40.10.170">
    <property type="match status" value="1"/>
</dbReference>
<dbReference type="InterPro" id="IPR003711">
    <property type="entry name" value="CarD-like/TRCF_RID"/>
</dbReference>
<dbReference type="SUPFAM" id="SSF141259">
    <property type="entry name" value="CarD-like"/>
    <property type="match status" value="1"/>
</dbReference>
<dbReference type="SMART" id="SM01058">
    <property type="entry name" value="CarD_TRCF"/>
    <property type="match status" value="1"/>
</dbReference>
<name>A0A644WG47_9ZZZZ</name>
<reference evidence="2" key="1">
    <citation type="submission" date="2019-08" db="EMBL/GenBank/DDBJ databases">
        <authorList>
            <person name="Kucharzyk K."/>
            <person name="Murdoch R.W."/>
            <person name="Higgins S."/>
            <person name="Loffler F."/>
        </authorList>
    </citation>
    <scope>NUCLEOTIDE SEQUENCE</scope>
</reference>
<proteinExistence type="predicted"/>
<dbReference type="InterPro" id="IPR048792">
    <property type="entry name" value="CarD_C"/>
</dbReference>
<dbReference type="InterPro" id="IPR036101">
    <property type="entry name" value="CarD-like/TRCF_RID_sf"/>
</dbReference>
<dbReference type="Pfam" id="PF02559">
    <property type="entry name" value="CarD_TRCF_RID"/>
    <property type="match status" value="1"/>
</dbReference>
<protein>
    <submittedName>
        <fullName evidence="2">RNA polymerase-binding transcription factor CarD</fullName>
    </submittedName>
</protein>
<dbReference type="Pfam" id="PF21095">
    <property type="entry name" value="CarD_C"/>
    <property type="match status" value="1"/>
</dbReference>
<comment type="caution">
    <text evidence="2">The sequence shown here is derived from an EMBL/GenBank/DDBJ whole genome shotgun (WGS) entry which is preliminary data.</text>
</comment>
<dbReference type="PANTHER" id="PTHR38447">
    <property type="entry name" value="TRANSCRIPTION FACTOR YDEB-RELATED"/>
    <property type="match status" value="1"/>
</dbReference>
<gene>
    <name evidence="2" type="primary">carD_20</name>
    <name evidence="2" type="ORF">SDC9_47523</name>
</gene>
<evidence type="ECO:0000259" key="1">
    <source>
        <dbReference type="SMART" id="SM01058"/>
    </source>
</evidence>